<evidence type="ECO:0000256" key="3">
    <source>
        <dbReference type="ARBA" id="ARBA00004186"/>
    </source>
</evidence>
<dbReference type="Proteomes" id="UP001497644">
    <property type="component" value="Chromosome 6"/>
</dbReference>
<evidence type="ECO:0000256" key="7">
    <source>
        <dbReference type="ARBA" id="ARBA00022801"/>
    </source>
</evidence>
<dbReference type="NCBIfam" id="TIGR00369">
    <property type="entry name" value="unchar_dom_1"/>
    <property type="match status" value="1"/>
</dbReference>
<sequence length="144" mass="15772">MLQKMRFLHTWFEKIVNGKGFDRCLKNIQILSYADGKCKAQFTVAEEHLSCFGLLHGGFTSSVIDVISSYALMSYQTGKPAGASVDLHVTFLKAAFPGEVVTVNAKTICAGKTLGFLAVELTKNDGKDVVARGQHTKFLMPIKK</sequence>
<dbReference type="InterPro" id="IPR006683">
    <property type="entry name" value="Thioestr_dom"/>
</dbReference>
<dbReference type="SUPFAM" id="SSF54637">
    <property type="entry name" value="Thioesterase/thiol ester dehydrase-isomerase"/>
    <property type="match status" value="1"/>
</dbReference>
<organism evidence="25 26">
    <name type="scientific">Lasius platythorax</name>
    <dbReference type="NCBI Taxonomy" id="488582"/>
    <lineage>
        <taxon>Eukaryota</taxon>
        <taxon>Metazoa</taxon>
        <taxon>Ecdysozoa</taxon>
        <taxon>Arthropoda</taxon>
        <taxon>Hexapoda</taxon>
        <taxon>Insecta</taxon>
        <taxon>Pterygota</taxon>
        <taxon>Neoptera</taxon>
        <taxon>Endopterygota</taxon>
        <taxon>Hymenoptera</taxon>
        <taxon>Apocrita</taxon>
        <taxon>Aculeata</taxon>
        <taxon>Formicoidea</taxon>
        <taxon>Formicidae</taxon>
        <taxon>Formicinae</taxon>
        <taxon>Lasius</taxon>
        <taxon>Lasius</taxon>
    </lineage>
</organism>
<dbReference type="InterPro" id="IPR039298">
    <property type="entry name" value="ACOT13"/>
</dbReference>
<evidence type="ECO:0000256" key="15">
    <source>
        <dbReference type="ARBA" id="ARBA00048074"/>
    </source>
</evidence>
<evidence type="ECO:0000259" key="24">
    <source>
        <dbReference type="Pfam" id="PF03061"/>
    </source>
</evidence>
<accession>A0AAV2P314</accession>
<keyword evidence="10" id="KW-0496">Mitochondrion</keyword>
<evidence type="ECO:0000313" key="26">
    <source>
        <dbReference type="Proteomes" id="UP001497644"/>
    </source>
</evidence>
<comment type="function">
    <text evidence="18">Catalyzes the hydrolysis of acyl-CoAs into free fatty acids and coenzyme A (CoASH), regulating their respective intracellular levels. Has acyl-CoA thioesterase activity towards medium (C12) and long-chain (C18) fatty acyl-CoA substrates. Can also hydrolyze 3-hydroxyphenylacetyl-CoA and 3,4-dihydroxyphenylacetyl-CoA (in vitro). May play a role in controlling adaptive thermogenesis.</text>
</comment>
<evidence type="ECO:0000256" key="10">
    <source>
        <dbReference type="ARBA" id="ARBA00023128"/>
    </source>
</evidence>
<evidence type="ECO:0000256" key="13">
    <source>
        <dbReference type="ARBA" id="ARBA00047588"/>
    </source>
</evidence>
<gene>
    <name evidence="25" type="ORF">LPLAT_LOCUS11553</name>
</gene>
<comment type="catalytic activity">
    <reaction evidence="13">
        <text>octanoyl-CoA + H2O = octanoate + CoA + H(+)</text>
        <dbReference type="Rhea" id="RHEA:30143"/>
        <dbReference type="ChEBI" id="CHEBI:15377"/>
        <dbReference type="ChEBI" id="CHEBI:15378"/>
        <dbReference type="ChEBI" id="CHEBI:25646"/>
        <dbReference type="ChEBI" id="CHEBI:57287"/>
        <dbReference type="ChEBI" id="CHEBI:57386"/>
    </reaction>
    <physiologicalReaction direction="left-to-right" evidence="13">
        <dbReference type="Rhea" id="RHEA:30144"/>
    </physiologicalReaction>
</comment>
<dbReference type="EMBL" id="OZ034829">
    <property type="protein sequence ID" value="CAL1686201.1"/>
    <property type="molecule type" value="Genomic_DNA"/>
</dbReference>
<evidence type="ECO:0000256" key="2">
    <source>
        <dbReference type="ARBA" id="ARBA00004173"/>
    </source>
</evidence>
<keyword evidence="11" id="KW-0206">Cytoskeleton</keyword>
<feature type="domain" description="Thioesterase" evidence="24">
    <location>
        <begin position="52"/>
        <end position="128"/>
    </location>
</feature>
<evidence type="ECO:0000313" key="25">
    <source>
        <dbReference type="EMBL" id="CAL1686201.1"/>
    </source>
</evidence>
<evidence type="ECO:0000256" key="5">
    <source>
        <dbReference type="ARBA" id="ARBA00008324"/>
    </source>
</evidence>
<dbReference type="InterPro" id="IPR003736">
    <property type="entry name" value="PAAI_dom"/>
</dbReference>
<dbReference type="PANTHER" id="PTHR21660">
    <property type="entry name" value="THIOESTERASE SUPERFAMILY MEMBER-RELATED"/>
    <property type="match status" value="1"/>
</dbReference>
<keyword evidence="7" id="KW-0378">Hydrolase</keyword>
<comment type="similarity">
    <text evidence="5">Belongs to the thioesterase PaaI family.</text>
</comment>
<dbReference type="FunFam" id="3.10.129.10:FF:000021">
    <property type="entry name" value="Acyl-coenzyme A thioesterase 13"/>
    <property type="match status" value="1"/>
</dbReference>
<comment type="catalytic activity">
    <reaction evidence="15">
        <text>dodecanoyl-CoA + H2O = dodecanoate + CoA + H(+)</text>
        <dbReference type="Rhea" id="RHEA:30135"/>
        <dbReference type="ChEBI" id="CHEBI:15377"/>
        <dbReference type="ChEBI" id="CHEBI:15378"/>
        <dbReference type="ChEBI" id="CHEBI:18262"/>
        <dbReference type="ChEBI" id="CHEBI:57287"/>
        <dbReference type="ChEBI" id="CHEBI:57375"/>
    </reaction>
    <physiologicalReaction direction="left-to-right" evidence="15">
        <dbReference type="Rhea" id="RHEA:30136"/>
    </physiologicalReaction>
</comment>
<dbReference type="GO" id="GO:0005634">
    <property type="term" value="C:nucleus"/>
    <property type="evidence" value="ECO:0007669"/>
    <property type="project" value="UniProtKB-SubCell"/>
</dbReference>
<dbReference type="GO" id="GO:0047617">
    <property type="term" value="F:fatty acyl-CoA hydrolase activity"/>
    <property type="evidence" value="ECO:0007669"/>
    <property type="project" value="InterPro"/>
</dbReference>
<evidence type="ECO:0000256" key="20">
    <source>
        <dbReference type="ARBA" id="ARBA00067273"/>
    </source>
</evidence>
<dbReference type="Pfam" id="PF03061">
    <property type="entry name" value="4HBT"/>
    <property type="match status" value="1"/>
</dbReference>
<evidence type="ECO:0000256" key="17">
    <source>
        <dbReference type="ARBA" id="ARBA00052976"/>
    </source>
</evidence>
<evidence type="ECO:0000256" key="16">
    <source>
        <dbReference type="ARBA" id="ARBA00050199"/>
    </source>
</evidence>
<comment type="subunit">
    <text evidence="19">Homotetramer. Interacts with PCTP.</text>
</comment>
<protein>
    <recommendedName>
        <fullName evidence="20">Acyl-coenzyme A thioesterase 13</fullName>
    </recommendedName>
    <alternativeName>
        <fullName evidence="22">Hotdog-fold thioesterase superfamily member 2</fullName>
    </alternativeName>
    <alternativeName>
        <fullName evidence="21">Palmitoyl-CoA hydrolase</fullName>
    </alternativeName>
    <alternativeName>
        <fullName evidence="23">Thioesterase superfamily member 2</fullName>
    </alternativeName>
</protein>
<keyword evidence="6" id="KW-0963">Cytoplasm</keyword>
<dbReference type="GO" id="GO:0006629">
    <property type="term" value="P:lipid metabolic process"/>
    <property type="evidence" value="ECO:0007669"/>
    <property type="project" value="UniProtKB-KW"/>
</dbReference>
<dbReference type="GO" id="GO:0005819">
    <property type="term" value="C:spindle"/>
    <property type="evidence" value="ECO:0007669"/>
    <property type="project" value="UniProtKB-SubCell"/>
</dbReference>
<evidence type="ECO:0000256" key="18">
    <source>
        <dbReference type="ARBA" id="ARBA00058205"/>
    </source>
</evidence>
<evidence type="ECO:0000256" key="19">
    <source>
        <dbReference type="ARBA" id="ARBA00064709"/>
    </source>
</evidence>
<proteinExistence type="inferred from homology"/>
<keyword evidence="8" id="KW-0007">Acetylation</keyword>
<reference evidence="25" key="1">
    <citation type="submission" date="2024-04" db="EMBL/GenBank/DDBJ databases">
        <authorList>
            <consortium name="Molecular Ecology Group"/>
        </authorList>
    </citation>
    <scope>NUCLEOTIDE SEQUENCE</scope>
</reference>
<name>A0AAV2P314_9HYME</name>
<comment type="catalytic activity">
    <reaction evidence="14">
        <text>decanoyl-CoA + H2O = decanoate + CoA + H(+)</text>
        <dbReference type="Rhea" id="RHEA:40059"/>
        <dbReference type="ChEBI" id="CHEBI:15377"/>
        <dbReference type="ChEBI" id="CHEBI:15378"/>
        <dbReference type="ChEBI" id="CHEBI:27689"/>
        <dbReference type="ChEBI" id="CHEBI:57287"/>
        <dbReference type="ChEBI" id="CHEBI:61430"/>
    </reaction>
    <physiologicalReaction direction="left-to-right" evidence="14">
        <dbReference type="Rhea" id="RHEA:40060"/>
    </physiologicalReaction>
</comment>
<keyword evidence="9" id="KW-0443">Lipid metabolism</keyword>
<evidence type="ECO:0000256" key="22">
    <source>
        <dbReference type="ARBA" id="ARBA00081533"/>
    </source>
</evidence>
<evidence type="ECO:0000256" key="9">
    <source>
        <dbReference type="ARBA" id="ARBA00023098"/>
    </source>
</evidence>
<dbReference type="GO" id="GO:0005829">
    <property type="term" value="C:cytosol"/>
    <property type="evidence" value="ECO:0007669"/>
    <property type="project" value="UniProtKB-SubCell"/>
</dbReference>
<dbReference type="PANTHER" id="PTHR21660:SF1">
    <property type="entry name" value="ACYL-COENZYME A THIOESTERASE 13"/>
    <property type="match status" value="1"/>
</dbReference>
<evidence type="ECO:0000256" key="21">
    <source>
        <dbReference type="ARBA" id="ARBA00075657"/>
    </source>
</evidence>
<evidence type="ECO:0000256" key="14">
    <source>
        <dbReference type="ARBA" id="ARBA00047969"/>
    </source>
</evidence>
<dbReference type="CDD" id="cd03443">
    <property type="entry name" value="PaaI_thioesterase"/>
    <property type="match status" value="1"/>
</dbReference>
<evidence type="ECO:0000256" key="12">
    <source>
        <dbReference type="ARBA" id="ARBA00023242"/>
    </source>
</evidence>
<evidence type="ECO:0000256" key="11">
    <source>
        <dbReference type="ARBA" id="ARBA00023212"/>
    </source>
</evidence>
<dbReference type="InterPro" id="IPR029069">
    <property type="entry name" value="HotDog_dom_sf"/>
</dbReference>
<dbReference type="AlphaFoldDB" id="A0AAV2P314"/>
<keyword evidence="12" id="KW-0539">Nucleus</keyword>
<evidence type="ECO:0000256" key="6">
    <source>
        <dbReference type="ARBA" id="ARBA00022490"/>
    </source>
</evidence>
<comment type="subcellular location">
    <subcellularLocation>
        <location evidence="3">Cytoplasm</location>
        <location evidence="3">Cytoskeleton</location>
        <location evidence="3">Spindle</location>
    </subcellularLocation>
    <subcellularLocation>
        <location evidence="4">Cytoplasm</location>
        <location evidence="4">Cytosol</location>
    </subcellularLocation>
    <subcellularLocation>
        <location evidence="2">Mitochondrion</location>
    </subcellularLocation>
    <subcellularLocation>
        <location evidence="1">Nucleus</location>
    </subcellularLocation>
</comment>
<evidence type="ECO:0000256" key="4">
    <source>
        <dbReference type="ARBA" id="ARBA00004514"/>
    </source>
</evidence>
<dbReference type="Gene3D" id="3.10.129.10">
    <property type="entry name" value="Hotdog Thioesterase"/>
    <property type="match status" value="1"/>
</dbReference>
<evidence type="ECO:0000256" key="1">
    <source>
        <dbReference type="ARBA" id="ARBA00004123"/>
    </source>
</evidence>
<comment type="catalytic activity">
    <reaction evidence="16">
        <text>hexanoyl-CoA + H2O = hexanoate + CoA + H(+)</text>
        <dbReference type="Rhea" id="RHEA:40115"/>
        <dbReference type="ChEBI" id="CHEBI:15377"/>
        <dbReference type="ChEBI" id="CHEBI:15378"/>
        <dbReference type="ChEBI" id="CHEBI:17120"/>
        <dbReference type="ChEBI" id="CHEBI:57287"/>
        <dbReference type="ChEBI" id="CHEBI:62620"/>
    </reaction>
    <physiologicalReaction direction="left-to-right" evidence="16">
        <dbReference type="Rhea" id="RHEA:40116"/>
    </physiologicalReaction>
</comment>
<comment type="catalytic activity">
    <reaction evidence="17">
        <text>a fatty acyl-CoA + H2O = a fatty acid + CoA + H(+)</text>
        <dbReference type="Rhea" id="RHEA:16781"/>
        <dbReference type="ChEBI" id="CHEBI:15377"/>
        <dbReference type="ChEBI" id="CHEBI:15378"/>
        <dbReference type="ChEBI" id="CHEBI:28868"/>
        <dbReference type="ChEBI" id="CHEBI:57287"/>
        <dbReference type="ChEBI" id="CHEBI:77636"/>
    </reaction>
    <physiologicalReaction direction="left-to-right" evidence="17">
        <dbReference type="Rhea" id="RHEA:16782"/>
    </physiologicalReaction>
</comment>
<evidence type="ECO:0000256" key="23">
    <source>
        <dbReference type="ARBA" id="ARBA00083956"/>
    </source>
</evidence>
<evidence type="ECO:0000256" key="8">
    <source>
        <dbReference type="ARBA" id="ARBA00022990"/>
    </source>
</evidence>
<dbReference type="GO" id="GO:0005739">
    <property type="term" value="C:mitochondrion"/>
    <property type="evidence" value="ECO:0007669"/>
    <property type="project" value="UniProtKB-SubCell"/>
</dbReference>
<keyword evidence="26" id="KW-1185">Reference proteome</keyword>